<name>A0A076G8R4_9CAUD</name>
<sequence length="77" mass="9075">MEKEVRKVFTSSYRVDHSINSEKVATMQLHCWDERRRPSDILLVVSVEDLEFDYVDELHDGLTFVIYKGSQLHYVGN</sequence>
<keyword evidence="2" id="KW-1185">Reference proteome</keyword>
<protein>
    <submittedName>
        <fullName evidence="1">Uncharacterized protein</fullName>
    </submittedName>
</protein>
<dbReference type="KEGG" id="vg:20283364"/>
<accession>A0A076G8R4</accession>
<proteinExistence type="predicted"/>
<evidence type="ECO:0000313" key="2">
    <source>
        <dbReference type="Proteomes" id="UP000028664"/>
    </source>
</evidence>
<reference evidence="1 2" key="1">
    <citation type="submission" date="2014-06" db="EMBL/GenBank/DDBJ databases">
        <title>Bioinformatic genomic analysis of Bacillus phage Bobb.</title>
        <authorList>
            <person name="Lewis H.M.N."/>
            <person name="Temple L."/>
            <person name="Barth R.N."/>
            <person name="Bowles K.M."/>
            <person name="Churchin D.I."/>
            <person name="Scott-Croshaw C."/>
            <person name="Glasgow G.H."/>
            <person name="Gloe M.W."/>
            <person name="McGough T.M."/>
            <person name="Nutbrown S.A."/>
            <person name="Romulus S.R."/>
            <person name="Sanders K.A.M."/>
            <person name="Diachok C.R."/>
            <person name="Serigano J.P."/>
            <person name="Shin D."/>
            <person name="Suresh M.H."/>
            <person name="Conner A.R.N."/>
            <person name="Korba R.M."/>
            <person name="Livermore R.J."/>
            <person name="Rohlf M.B."/>
            <person name="Utterback S.D."/>
            <person name="Wilson V.E."/>
        </authorList>
    </citation>
    <scope>NUCLEOTIDE SEQUENCE [LARGE SCALE GENOMIC DNA]</scope>
</reference>
<dbReference type="EMBL" id="KM051843">
    <property type="protein sequence ID" value="AII27978.1"/>
    <property type="molecule type" value="Genomic_DNA"/>
</dbReference>
<evidence type="ECO:0000313" key="1">
    <source>
        <dbReference type="EMBL" id="AII27978.1"/>
    </source>
</evidence>
<dbReference type="Proteomes" id="UP000028664">
    <property type="component" value="Segment"/>
</dbReference>
<organism evidence="1 2">
    <name type="scientific">Bacillus phage Bobb</name>
    <dbReference type="NCBI Taxonomy" id="1527469"/>
    <lineage>
        <taxon>Viruses</taxon>
        <taxon>Duplodnaviria</taxon>
        <taxon>Heunggongvirae</taxon>
        <taxon>Uroviricota</taxon>
        <taxon>Caudoviricetes</taxon>
        <taxon>Herelleviridae</taxon>
        <taxon>Bastillevirinae</taxon>
        <taxon>Agatevirus</taxon>
        <taxon>Agatevirus bobb</taxon>
    </lineage>
</organism>
<dbReference type="RefSeq" id="YP_009056346.1">
    <property type="nucleotide sequence ID" value="NC_024792.1"/>
</dbReference>
<dbReference type="GeneID" id="20283364"/>